<gene>
    <name evidence="7" type="primary">rplI</name>
    <name evidence="10" type="ORF">DCC88_09725</name>
</gene>
<evidence type="ECO:0000259" key="9">
    <source>
        <dbReference type="Pfam" id="PF03948"/>
    </source>
</evidence>
<keyword evidence="3 7" id="KW-0694">RNA-binding</keyword>
<evidence type="ECO:0000256" key="7">
    <source>
        <dbReference type="HAMAP-Rule" id="MF_00503"/>
    </source>
</evidence>
<dbReference type="InterPro" id="IPR036935">
    <property type="entry name" value="Ribosomal_bL9_N_sf"/>
</dbReference>
<dbReference type="AlphaFoldDB" id="A0A369KWE3"/>
<dbReference type="GO" id="GO:0005840">
    <property type="term" value="C:ribosome"/>
    <property type="evidence" value="ECO:0007669"/>
    <property type="project" value="UniProtKB-KW"/>
</dbReference>
<feature type="domain" description="Large ribosomal subunit protein bL9 C-terminal" evidence="9">
    <location>
        <begin position="65"/>
        <end position="146"/>
    </location>
</feature>
<dbReference type="Gene3D" id="3.10.430.100">
    <property type="entry name" value="Ribosomal protein L9, C-terminal domain"/>
    <property type="match status" value="1"/>
</dbReference>
<keyword evidence="11" id="KW-1185">Reference proteome</keyword>
<organism evidence="10 11">
    <name type="scientific">Spirobacillus cienkowskii</name>
    <dbReference type="NCBI Taxonomy" id="495820"/>
    <lineage>
        <taxon>Bacteria</taxon>
        <taxon>Pseudomonadati</taxon>
        <taxon>Bdellovibrionota</taxon>
        <taxon>Oligoflexia</taxon>
        <taxon>Silvanigrellales</taxon>
        <taxon>Spirobacillus</taxon>
    </lineage>
</organism>
<dbReference type="InterPro" id="IPR020594">
    <property type="entry name" value="Ribosomal_bL9_bac/chp"/>
</dbReference>
<sequence length="148" mass="16397">MLVLLQANVPNLGQIGDLVKVKSGFARNFLFPRELAVLADERNKKLLDHQRRQAAAKKQKDLGIANELAAKISSLSLTIQKPVGEEDKIFGTVTTQELADAFRAAGHEIDRRMITILDEIKLVGVYKGAVKLHPEVTAQFNIWVVAQN</sequence>
<dbReference type="HAMAP" id="MF_00503">
    <property type="entry name" value="Ribosomal_bL9"/>
    <property type="match status" value="1"/>
</dbReference>
<evidence type="ECO:0000256" key="4">
    <source>
        <dbReference type="ARBA" id="ARBA00022980"/>
    </source>
</evidence>
<evidence type="ECO:0000256" key="2">
    <source>
        <dbReference type="ARBA" id="ARBA00022730"/>
    </source>
</evidence>
<reference evidence="10" key="1">
    <citation type="submission" date="2018-04" db="EMBL/GenBank/DDBJ databases">
        <title>Draft genome sequence of the Candidatus Spirobacillus cienkowskii, a pathogen of freshwater Daphnia species, reconstructed from hemolymph metagenomic reads.</title>
        <authorList>
            <person name="Bresciani L."/>
            <person name="Lemos L.N."/>
            <person name="Wale N."/>
            <person name="Lin J.Y."/>
            <person name="Fernandes G.R."/>
            <person name="Duffy M.A."/>
            <person name="Rodrigues J.M."/>
        </authorList>
    </citation>
    <scope>NUCLEOTIDE SEQUENCE [LARGE SCALE GENOMIC DNA]</scope>
    <source>
        <strain evidence="10">Binning01</strain>
    </source>
</reference>
<evidence type="ECO:0000256" key="6">
    <source>
        <dbReference type="ARBA" id="ARBA00035292"/>
    </source>
</evidence>
<comment type="function">
    <text evidence="7">Binds to the 23S rRNA.</text>
</comment>
<accession>A0A369KWE3</accession>
<dbReference type="GO" id="GO:0003735">
    <property type="term" value="F:structural constituent of ribosome"/>
    <property type="evidence" value="ECO:0007669"/>
    <property type="project" value="InterPro"/>
</dbReference>
<evidence type="ECO:0000313" key="10">
    <source>
        <dbReference type="EMBL" id="RDB35506.1"/>
    </source>
</evidence>
<evidence type="ECO:0000256" key="1">
    <source>
        <dbReference type="ARBA" id="ARBA00010605"/>
    </source>
</evidence>
<comment type="similarity">
    <text evidence="1 7">Belongs to the bacterial ribosomal protein bL9 family.</text>
</comment>
<dbReference type="Pfam" id="PF01281">
    <property type="entry name" value="Ribosomal_L9_N"/>
    <property type="match status" value="1"/>
</dbReference>
<dbReference type="Proteomes" id="UP000253934">
    <property type="component" value="Unassembled WGS sequence"/>
</dbReference>
<proteinExistence type="inferred from homology"/>
<feature type="domain" description="Ribosomal protein L9" evidence="8">
    <location>
        <begin position="1"/>
        <end position="46"/>
    </location>
</feature>
<keyword evidence="4 7" id="KW-0689">Ribosomal protein</keyword>
<dbReference type="InterPro" id="IPR036791">
    <property type="entry name" value="Ribosomal_bL9_C_sf"/>
</dbReference>
<protein>
    <recommendedName>
        <fullName evidence="6 7">Large ribosomal subunit protein bL9</fullName>
    </recommendedName>
</protein>
<keyword evidence="2 7" id="KW-0699">rRNA-binding</keyword>
<dbReference type="Gene3D" id="3.40.5.10">
    <property type="entry name" value="Ribosomal protein L9, N-terminal domain"/>
    <property type="match status" value="1"/>
</dbReference>
<dbReference type="SUPFAM" id="SSF55658">
    <property type="entry name" value="L9 N-domain-like"/>
    <property type="match status" value="1"/>
</dbReference>
<comment type="caution">
    <text evidence="10">The sequence shown here is derived from an EMBL/GenBank/DDBJ whole genome shotgun (WGS) entry which is preliminary data.</text>
</comment>
<dbReference type="EMBL" id="QOVW01000083">
    <property type="protein sequence ID" value="RDB35506.1"/>
    <property type="molecule type" value="Genomic_DNA"/>
</dbReference>
<dbReference type="InterPro" id="IPR020069">
    <property type="entry name" value="Ribosomal_bL9_C"/>
</dbReference>
<dbReference type="NCBIfam" id="TIGR00158">
    <property type="entry name" value="L9"/>
    <property type="match status" value="1"/>
</dbReference>
<name>A0A369KWE3_9BACT</name>
<dbReference type="GO" id="GO:1990904">
    <property type="term" value="C:ribonucleoprotein complex"/>
    <property type="evidence" value="ECO:0007669"/>
    <property type="project" value="UniProtKB-KW"/>
</dbReference>
<dbReference type="InterPro" id="IPR009027">
    <property type="entry name" value="Ribosomal_bL9/RNase_H1_N"/>
</dbReference>
<dbReference type="GO" id="GO:0006412">
    <property type="term" value="P:translation"/>
    <property type="evidence" value="ECO:0007669"/>
    <property type="project" value="UniProtKB-UniRule"/>
</dbReference>
<dbReference type="GO" id="GO:0019843">
    <property type="term" value="F:rRNA binding"/>
    <property type="evidence" value="ECO:0007669"/>
    <property type="project" value="UniProtKB-UniRule"/>
</dbReference>
<evidence type="ECO:0000256" key="5">
    <source>
        <dbReference type="ARBA" id="ARBA00023274"/>
    </source>
</evidence>
<dbReference type="InterPro" id="IPR000244">
    <property type="entry name" value="Ribosomal_bL9"/>
</dbReference>
<dbReference type="Pfam" id="PF03948">
    <property type="entry name" value="Ribosomal_L9_C"/>
    <property type="match status" value="1"/>
</dbReference>
<keyword evidence="5 7" id="KW-0687">Ribonucleoprotein</keyword>
<dbReference type="PANTHER" id="PTHR21368">
    <property type="entry name" value="50S RIBOSOMAL PROTEIN L9"/>
    <property type="match status" value="1"/>
</dbReference>
<dbReference type="InterPro" id="IPR020070">
    <property type="entry name" value="Ribosomal_bL9_N"/>
</dbReference>
<evidence type="ECO:0000256" key="3">
    <source>
        <dbReference type="ARBA" id="ARBA00022884"/>
    </source>
</evidence>
<evidence type="ECO:0000259" key="8">
    <source>
        <dbReference type="Pfam" id="PF01281"/>
    </source>
</evidence>
<evidence type="ECO:0000313" key="11">
    <source>
        <dbReference type="Proteomes" id="UP000253934"/>
    </source>
</evidence>
<dbReference type="SUPFAM" id="SSF55653">
    <property type="entry name" value="Ribosomal protein L9 C-domain"/>
    <property type="match status" value="1"/>
</dbReference>